<keyword evidence="3" id="KW-1185">Reference proteome</keyword>
<protein>
    <recommendedName>
        <fullName evidence="4">Transposase</fullName>
    </recommendedName>
</protein>
<reference evidence="2 3" key="1">
    <citation type="submission" date="2015-01" db="EMBL/GenBank/DDBJ databases">
        <title>Draft genome of the acidophilic iron oxidizer Ferrimicrobium acidiphilum strain T23.</title>
        <authorList>
            <person name="Poehlein A."/>
            <person name="Eisen S."/>
            <person name="Schloemann M."/>
            <person name="Johnson B.D."/>
            <person name="Daniel R."/>
            <person name="Muehling M."/>
        </authorList>
    </citation>
    <scope>NUCLEOTIDE SEQUENCE [LARGE SCALE GENOMIC DNA]</scope>
    <source>
        <strain evidence="2 3">T23</strain>
    </source>
</reference>
<evidence type="ECO:0000313" key="2">
    <source>
        <dbReference type="EMBL" id="KJE76215.1"/>
    </source>
</evidence>
<gene>
    <name evidence="2" type="ORF">FEAC_20770</name>
</gene>
<accession>A0A0D8FSH5</accession>
<dbReference type="EMBL" id="JXUW01000020">
    <property type="protein sequence ID" value="KJE76215.1"/>
    <property type="molecule type" value="Genomic_DNA"/>
</dbReference>
<dbReference type="PATRIC" id="fig|1121877.4.peg.2316"/>
<dbReference type="AlphaFoldDB" id="A0A0D8FSH5"/>
<keyword evidence="1" id="KW-0175">Coiled coil</keyword>
<comment type="caution">
    <text evidence="2">The sequence shown here is derived from an EMBL/GenBank/DDBJ whole genome shotgun (WGS) entry which is preliminary data.</text>
</comment>
<evidence type="ECO:0000256" key="1">
    <source>
        <dbReference type="SAM" id="Coils"/>
    </source>
</evidence>
<feature type="coiled-coil region" evidence="1">
    <location>
        <begin position="123"/>
        <end position="150"/>
    </location>
</feature>
<dbReference type="eggNOG" id="COG3415">
    <property type="taxonomic scope" value="Bacteria"/>
</dbReference>
<proteinExistence type="predicted"/>
<dbReference type="RefSeq" id="WP_035391728.1">
    <property type="nucleotide sequence ID" value="NZ_JQKF01000058.1"/>
</dbReference>
<dbReference type="Proteomes" id="UP000032336">
    <property type="component" value="Unassembled WGS sequence"/>
</dbReference>
<evidence type="ECO:0008006" key="4">
    <source>
        <dbReference type="Google" id="ProtNLM"/>
    </source>
</evidence>
<dbReference type="OrthoDB" id="5420548at2"/>
<sequence length="173" mass="19138">MKKVYPRDQKERVLRKLLELGDGGDAPEGAITKLSNAEGIPPNTLYTWNASLKRTGAVGKFSASGNPSVTLSSKAKYEIVLRTESMTELELGTYLREQGILAEDLMRWKVACQEANDRSSIAAKEYRANLAAQRAKVIVLERELARKEKALAETAALLVLRGKAQAFWGDRDD</sequence>
<name>A0A0D8FSH5_9ACTN</name>
<dbReference type="GeneID" id="78373161"/>
<evidence type="ECO:0000313" key="3">
    <source>
        <dbReference type="Proteomes" id="UP000032336"/>
    </source>
</evidence>
<organism evidence="2 3">
    <name type="scientific">Ferrimicrobium acidiphilum DSM 19497</name>
    <dbReference type="NCBI Taxonomy" id="1121877"/>
    <lineage>
        <taxon>Bacteria</taxon>
        <taxon>Bacillati</taxon>
        <taxon>Actinomycetota</taxon>
        <taxon>Acidimicrobiia</taxon>
        <taxon>Acidimicrobiales</taxon>
        <taxon>Acidimicrobiaceae</taxon>
        <taxon>Ferrimicrobium</taxon>
    </lineage>
</organism>
<dbReference type="STRING" id="1121877.FEAC_20770"/>